<feature type="domain" description="Flavin reductase like" evidence="2">
    <location>
        <begin position="37"/>
        <end position="193"/>
    </location>
</feature>
<dbReference type="PANTHER" id="PTHR30466">
    <property type="entry name" value="FLAVIN REDUCTASE"/>
    <property type="match status" value="1"/>
</dbReference>
<evidence type="ECO:0000313" key="4">
    <source>
        <dbReference type="Proteomes" id="UP000093000"/>
    </source>
</evidence>
<dbReference type="InterPro" id="IPR012349">
    <property type="entry name" value="Split_barrel_FMN-bd"/>
</dbReference>
<dbReference type="Proteomes" id="UP000093000">
    <property type="component" value="Unassembled WGS sequence"/>
</dbReference>
<comment type="caution">
    <text evidence="3">The sequence shown here is derived from an EMBL/GenBank/DDBJ whole genome shotgun (WGS) entry which is preliminary data.</text>
</comment>
<dbReference type="EMBL" id="LUGH01000274">
    <property type="protein sequence ID" value="OBZ86758.1"/>
    <property type="molecule type" value="Genomic_DNA"/>
</dbReference>
<protein>
    <recommendedName>
        <fullName evidence="2">Flavin reductase like domain-containing protein</fullName>
    </recommendedName>
</protein>
<dbReference type="InterPro" id="IPR050268">
    <property type="entry name" value="NADH-dep_flavin_reductase"/>
</dbReference>
<gene>
    <name evidence="3" type="ORF">A0J61_05191</name>
</gene>
<dbReference type="SUPFAM" id="SSF50475">
    <property type="entry name" value="FMN-binding split barrel"/>
    <property type="match status" value="1"/>
</dbReference>
<dbReference type="GO" id="GO:0042602">
    <property type="term" value="F:riboflavin reductase (NADPH) activity"/>
    <property type="evidence" value="ECO:0007669"/>
    <property type="project" value="TreeGrafter"/>
</dbReference>
<dbReference type="PANTHER" id="PTHR30466:SF1">
    <property type="entry name" value="FMN REDUCTASE (NADH) RUTF"/>
    <property type="match status" value="1"/>
</dbReference>
<dbReference type="Pfam" id="PF01613">
    <property type="entry name" value="Flavin_Reduct"/>
    <property type="match status" value="1"/>
</dbReference>
<proteinExistence type="predicted"/>
<dbReference type="AlphaFoldDB" id="A0A1C7NCM8"/>
<reference evidence="3 4" key="1">
    <citation type="submission" date="2016-03" db="EMBL/GenBank/DDBJ databases">
        <title>Choanephora cucurbitarum.</title>
        <authorList>
            <person name="Min B."/>
            <person name="Park H."/>
            <person name="Park J.-H."/>
            <person name="Shin H.-D."/>
            <person name="Choi I.-G."/>
        </authorList>
    </citation>
    <scope>NUCLEOTIDE SEQUENCE [LARGE SCALE GENOMIC DNA]</scope>
    <source>
        <strain evidence="3 4">KUS-F28377</strain>
    </source>
</reference>
<sequence length="333" mass="37875">MDVRLECFVSRKSRPWINSVRLFSAHSGLTENVRGIMRKVPLPVVVVTTSRPEDRNHRRGITVASFTSVCLHPQPLVSFCVRTPSRASDLLHSSGSMVLNLLSHEQVQQSVAFSSPDKDQFKDVPFYDDPVTGLPVLIGTLGAMHCKKFKVMELGDHELWIAQVLKVEEGVGGEHGVREEAQPLLYYERNYCSVGDQVFMKSFMDNQDQSAHNWMHRAHLRMAWNMIRELGPVAAEPAIKEALRTHFSHAKSNNKDYHETITSFYIALVSAAINSYKGRDSHDFFALVEKFPQLLDVKLIEQYYSPHILYAKDAKETFVKPDLQPLPTQLIEQ</sequence>
<keyword evidence="1" id="KW-0560">Oxidoreductase</keyword>
<dbReference type="OrthoDB" id="2015405at2759"/>
<dbReference type="GO" id="GO:0010181">
    <property type="term" value="F:FMN binding"/>
    <property type="evidence" value="ECO:0007669"/>
    <property type="project" value="InterPro"/>
</dbReference>
<evidence type="ECO:0000256" key="1">
    <source>
        <dbReference type="ARBA" id="ARBA00023002"/>
    </source>
</evidence>
<dbReference type="STRING" id="101091.A0A1C7NCM8"/>
<evidence type="ECO:0000313" key="3">
    <source>
        <dbReference type="EMBL" id="OBZ86758.1"/>
    </source>
</evidence>
<keyword evidence="4" id="KW-1185">Reference proteome</keyword>
<dbReference type="InParanoid" id="A0A1C7NCM8"/>
<dbReference type="SMART" id="SM00903">
    <property type="entry name" value="Flavin_Reduct"/>
    <property type="match status" value="1"/>
</dbReference>
<dbReference type="InterPro" id="IPR002563">
    <property type="entry name" value="Flavin_Rdtase-like_dom"/>
</dbReference>
<accession>A0A1C7NCM8</accession>
<dbReference type="Gene3D" id="2.30.110.10">
    <property type="entry name" value="Electron Transport, Fmn-binding Protein, Chain A"/>
    <property type="match status" value="1"/>
</dbReference>
<evidence type="ECO:0000259" key="2">
    <source>
        <dbReference type="SMART" id="SM00903"/>
    </source>
</evidence>
<organism evidence="3 4">
    <name type="scientific">Choanephora cucurbitarum</name>
    <dbReference type="NCBI Taxonomy" id="101091"/>
    <lineage>
        <taxon>Eukaryota</taxon>
        <taxon>Fungi</taxon>
        <taxon>Fungi incertae sedis</taxon>
        <taxon>Mucoromycota</taxon>
        <taxon>Mucoromycotina</taxon>
        <taxon>Mucoromycetes</taxon>
        <taxon>Mucorales</taxon>
        <taxon>Mucorineae</taxon>
        <taxon>Choanephoraceae</taxon>
        <taxon>Choanephoroideae</taxon>
        <taxon>Choanephora</taxon>
    </lineage>
</organism>
<name>A0A1C7NCM8_9FUNG</name>